<keyword evidence="2 9" id="KW-0813">Transport</keyword>
<dbReference type="GO" id="GO:0005886">
    <property type="term" value="C:plasma membrane"/>
    <property type="evidence" value="ECO:0007669"/>
    <property type="project" value="UniProtKB-SubCell"/>
</dbReference>
<dbReference type="AlphaFoldDB" id="A0AAU9CN59"/>
<feature type="transmembrane region" description="Helical" evidence="9">
    <location>
        <begin position="122"/>
        <end position="149"/>
    </location>
</feature>
<keyword evidence="3 9" id="KW-0812">Transmembrane</keyword>
<feature type="transmembrane region" description="Helical" evidence="9">
    <location>
        <begin position="583"/>
        <end position="606"/>
    </location>
</feature>
<dbReference type="KEGG" id="meiy:MIN45_P0105"/>
<feature type="transmembrane region" description="Helical" evidence="9">
    <location>
        <begin position="6"/>
        <end position="27"/>
    </location>
</feature>
<dbReference type="RefSeq" id="WP_286292685.1">
    <property type="nucleotide sequence ID" value="NZ_AP024718.1"/>
</dbReference>
<feature type="transmembrane region" description="Helical" evidence="9">
    <location>
        <begin position="557"/>
        <end position="577"/>
    </location>
</feature>
<accession>A0AAU9CN59</accession>
<dbReference type="PANTHER" id="PTHR31998">
    <property type="entry name" value="K(+)-INSENSITIVE PYROPHOSPHATE-ENERGIZED PROTON PUMP"/>
    <property type="match status" value="1"/>
</dbReference>
<feature type="transmembrane region" description="Helical" evidence="9">
    <location>
        <begin position="155"/>
        <end position="173"/>
    </location>
</feature>
<keyword evidence="9" id="KW-1003">Cell membrane</keyword>
<comment type="subcellular location">
    <subcellularLocation>
        <location evidence="9">Cell membrane</location>
        <topology evidence="9">Multi-pass membrane protein</topology>
    </subcellularLocation>
    <subcellularLocation>
        <location evidence="1">Endomembrane system</location>
        <topology evidence="1">Multi-pass membrane protein</topology>
    </subcellularLocation>
</comment>
<keyword evidence="7 9" id="KW-0406">Ion transport</keyword>
<keyword evidence="5 9" id="KW-1278">Translocase</keyword>
<keyword evidence="6 9" id="KW-1133">Transmembrane helix</keyword>
<keyword evidence="11" id="KW-1185">Reference proteome</keyword>
<comment type="caution">
    <text evidence="9">Lacks conserved residue(s) required for the propagation of feature annotation.</text>
</comment>
<evidence type="ECO:0000256" key="1">
    <source>
        <dbReference type="ARBA" id="ARBA00004127"/>
    </source>
</evidence>
<sequence length="671" mass="68714">MHWSLQLTLIATALGGLYALGCALWILRQPEGDTALRRPYLAIREGAAAFMRIQYGTIAAVGAVIFALLWWIPRFGPVTAWGFALGGIGSALAGLIGMAVAVRANVRTAAAAQTRLGRALQIAYRSGAVTGFLLGSLALAAVLGFHLWLQARGENLAPLAGLGFGASLISIFGRLGGGIFTKAADVGADLAGKIEQNIPEDDPRNPAVIADNVGDNVGDCAGMAADVFESYAVTLVAAILVAAWRTPETPLLQTYPLALGGVALLAGLVGGQFLWLGKSRQVGAALLRTVVIGLILSAFGFWWLTRALALPPALFQAALVGLGVGLGLVIDTAYFTALRFPPVQRIAQASCRGHATNIITGLAVGMKSAAFPALLVAVGVITAHQLAGIYGIAVATTALLALTPTIISMDAYGPVADNAGGIVEMAGLPESVRGGTDALDAAGNMTKALTKTFAIGSAGLAALALFAAYRLEFGVRGQGLVFSLDDPFVLGGVFCGSLLPFLFSGLALEAVGKAAGRVVEEVRRQFRERPGILEGREAPDYAHAVAMLTRAAIASMLAPGLLPVAAPLTAALLAPWLPPGSMALLVGGMLMGAVASGLLLALAMSIGGGAWDNAKKYIEAGHYGGKGSPAHHAAVTGDTVGDPYKDTAGPAINPMIKVLSLMAVLLAPFLL</sequence>
<gene>
    <name evidence="9" type="primary">hppA</name>
    <name evidence="10" type="ORF">MIN45_P0105</name>
</gene>
<feature type="transmembrane region" description="Helical" evidence="9">
    <location>
        <begin position="452"/>
        <end position="469"/>
    </location>
</feature>
<comment type="cofactor">
    <cofactor evidence="9">
        <name>Mg(2+)</name>
        <dbReference type="ChEBI" id="CHEBI:18420"/>
    </cofactor>
</comment>
<dbReference type="GO" id="GO:0012505">
    <property type="term" value="C:endomembrane system"/>
    <property type="evidence" value="ECO:0007669"/>
    <property type="project" value="UniProtKB-SubCell"/>
</dbReference>
<reference evidence="11" key="1">
    <citation type="journal article" date="2024" name="Int. J. Syst. Evol. Microbiol.">
        <title>Methylomarinovum tepidoasis sp. nov., a moderately thermophilic methanotroph of the family Methylothermaceae isolated from a deep-sea hydrothermal field.</title>
        <authorList>
            <person name="Hirayama H."/>
            <person name="Takaki Y."/>
            <person name="Abe M."/>
            <person name="Miyazaki M."/>
            <person name="Uematsu K."/>
            <person name="Matsui Y."/>
            <person name="Takai K."/>
        </authorList>
    </citation>
    <scope>NUCLEOTIDE SEQUENCE [LARGE SCALE GENOMIC DNA]</scope>
    <source>
        <strain evidence="11">IN45</strain>
    </source>
</reference>
<name>A0AAU9CN59_9GAMM</name>
<organism evidence="10 11">
    <name type="scientific">Methylomarinovum tepidoasis</name>
    <dbReference type="NCBI Taxonomy" id="2840183"/>
    <lineage>
        <taxon>Bacteria</taxon>
        <taxon>Pseudomonadati</taxon>
        <taxon>Pseudomonadota</taxon>
        <taxon>Gammaproteobacteria</taxon>
        <taxon>Methylococcales</taxon>
        <taxon>Methylothermaceae</taxon>
        <taxon>Methylomarinovum</taxon>
    </lineage>
</organism>
<feature type="transmembrane region" description="Helical" evidence="9">
    <location>
        <begin position="358"/>
        <end position="381"/>
    </location>
</feature>
<evidence type="ECO:0000256" key="5">
    <source>
        <dbReference type="ARBA" id="ARBA00022967"/>
    </source>
</evidence>
<feature type="transmembrane region" description="Helical" evidence="9">
    <location>
        <begin position="257"/>
        <end position="276"/>
    </location>
</feature>
<evidence type="ECO:0000256" key="4">
    <source>
        <dbReference type="ARBA" id="ARBA00022842"/>
    </source>
</evidence>
<feature type="transmembrane region" description="Helical" evidence="9">
    <location>
        <begin position="78"/>
        <end position="102"/>
    </location>
</feature>
<dbReference type="EMBL" id="AP024718">
    <property type="protein sequence ID" value="BCX87738.1"/>
    <property type="molecule type" value="Genomic_DNA"/>
</dbReference>
<dbReference type="EC" id="7.1.3.1" evidence="9"/>
<evidence type="ECO:0000256" key="2">
    <source>
        <dbReference type="ARBA" id="ARBA00022448"/>
    </source>
</evidence>
<comment type="function">
    <text evidence="9">Proton pump that utilizes the energy of pyrophosphate hydrolysis as the driving force for proton movement across the membrane. Generates a proton motive force.</text>
</comment>
<keyword evidence="4 9" id="KW-0460">Magnesium</keyword>
<dbReference type="GO" id="GO:0009678">
    <property type="term" value="F:diphosphate hydrolysis-driven proton transmembrane transporter activity"/>
    <property type="evidence" value="ECO:0007669"/>
    <property type="project" value="UniProtKB-UniRule"/>
</dbReference>
<dbReference type="Pfam" id="PF03030">
    <property type="entry name" value="H_PPase"/>
    <property type="match status" value="1"/>
</dbReference>
<dbReference type="NCBIfam" id="NF001960">
    <property type="entry name" value="PRK00733.3-5"/>
    <property type="match status" value="1"/>
</dbReference>
<dbReference type="PIRSF" id="PIRSF001265">
    <property type="entry name" value="H+-PPase"/>
    <property type="match status" value="1"/>
</dbReference>
<feature type="transmembrane region" description="Helical" evidence="9">
    <location>
        <begin position="228"/>
        <end position="245"/>
    </location>
</feature>
<protein>
    <recommendedName>
        <fullName evidence="9">K(+)-insensitive pyrophosphate-energized proton pump</fullName>
        <ecNumber evidence="9">7.1.3.1</ecNumber>
    </recommendedName>
    <alternativeName>
        <fullName evidence="9">Membrane-bound proton-translocating pyrophosphatase</fullName>
    </alternativeName>
    <alternativeName>
        <fullName evidence="9">Pyrophosphate-energized inorganic pyrophosphatase</fullName>
        <shortName evidence="9">H(+)-PPase</shortName>
    </alternativeName>
</protein>
<dbReference type="GO" id="GO:0000287">
    <property type="term" value="F:magnesium ion binding"/>
    <property type="evidence" value="ECO:0007669"/>
    <property type="project" value="UniProtKB-UniRule"/>
</dbReference>
<evidence type="ECO:0000256" key="8">
    <source>
        <dbReference type="ARBA" id="ARBA00023136"/>
    </source>
</evidence>
<evidence type="ECO:0000313" key="10">
    <source>
        <dbReference type="EMBL" id="BCX87738.1"/>
    </source>
</evidence>
<comment type="subunit">
    <text evidence="9">Homodimer.</text>
</comment>
<proteinExistence type="inferred from homology"/>
<dbReference type="InterPro" id="IPR004131">
    <property type="entry name" value="PPase-energised_H-pump"/>
</dbReference>
<feature type="transmembrane region" description="Helical" evidence="9">
    <location>
        <begin position="489"/>
        <end position="508"/>
    </location>
</feature>
<evidence type="ECO:0000313" key="11">
    <source>
        <dbReference type="Proteomes" id="UP001321450"/>
    </source>
</evidence>
<feature type="transmembrane region" description="Helical" evidence="9">
    <location>
        <begin position="48"/>
        <end position="72"/>
    </location>
</feature>
<evidence type="ECO:0000256" key="9">
    <source>
        <dbReference type="HAMAP-Rule" id="MF_01129"/>
    </source>
</evidence>
<keyword evidence="9" id="KW-0375">Hydrogen ion transport</keyword>
<dbReference type="HAMAP" id="MF_01129">
    <property type="entry name" value="PPase_energized_pump"/>
    <property type="match status" value="1"/>
</dbReference>
<keyword evidence="8 9" id="KW-0472">Membrane</keyword>
<evidence type="ECO:0000256" key="7">
    <source>
        <dbReference type="ARBA" id="ARBA00023065"/>
    </source>
</evidence>
<feature type="transmembrane region" description="Helical" evidence="9">
    <location>
        <begin position="285"/>
        <end position="305"/>
    </location>
</feature>
<dbReference type="Proteomes" id="UP001321450">
    <property type="component" value="Chromosome"/>
</dbReference>
<dbReference type="NCBIfam" id="TIGR01104">
    <property type="entry name" value="V_PPase"/>
    <property type="match status" value="1"/>
</dbReference>
<feature type="transmembrane region" description="Helical" evidence="9">
    <location>
        <begin position="387"/>
        <end position="407"/>
    </location>
</feature>
<comment type="catalytic activity">
    <reaction evidence="9">
        <text>diphosphate + H2O + H(+)(in) = 2 phosphate + 2 H(+)(out)</text>
        <dbReference type="Rhea" id="RHEA:13973"/>
        <dbReference type="ChEBI" id="CHEBI:15377"/>
        <dbReference type="ChEBI" id="CHEBI:15378"/>
        <dbReference type="ChEBI" id="CHEBI:33019"/>
        <dbReference type="ChEBI" id="CHEBI:43474"/>
        <dbReference type="EC" id="7.1.3.1"/>
    </reaction>
</comment>
<comment type="similarity">
    <text evidence="9">Belongs to the H(+)-translocating pyrophosphatase (TC 3.A.10) family. K(+)-insensitive subfamily.</text>
</comment>
<feature type="transmembrane region" description="Helical" evidence="9">
    <location>
        <begin position="317"/>
        <end position="337"/>
    </location>
</feature>
<dbReference type="GO" id="GO:0004427">
    <property type="term" value="F:inorganic diphosphate phosphatase activity"/>
    <property type="evidence" value="ECO:0007669"/>
    <property type="project" value="UniProtKB-UniRule"/>
</dbReference>
<evidence type="ECO:0000256" key="6">
    <source>
        <dbReference type="ARBA" id="ARBA00022989"/>
    </source>
</evidence>
<evidence type="ECO:0000256" key="3">
    <source>
        <dbReference type="ARBA" id="ARBA00022692"/>
    </source>
</evidence>
<feature type="site" description="Determinant of potassium independence" evidence="9">
    <location>
        <position position="447"/>
    </location>
</feature>